<dbReference type="EMBL" id="JAMDMM010000021">
    <property type="protein sequence ID" value="MCY9607604.1"/>
    <property type="molecule type" value="Genomic_DNA"/>
</dbReference>
<sequence length="180" mass="20042">MIRSPRFIYGSIIGLILLAGIVIYFFQIPLFTVNSGGELSVRYDTIQQLENDAELIVEAHAEKSKSFKHKSVIFTLSDVQVKQVYKGSVKPNEIIQVLETGGVYNNILHTFDDNKAIRSGDNALLFLKKYKGPVAQDAYTVLGVYQGKFNIDSNGVLLPSHHVTGELQNIQKISDLNLSQ</sequence>
<name>A0AAP9DTR4_PANTH</name>
<evidence type="ECO:0000313" key="4">
    <source>
        <dbReference type="Proteomes" id="UP000315377"/>
    </source>
</evidence>
<keyword evidence="1" id="KW-0472">Membrane</keyword>
<dbReference type="AlphaFoldDB" id="A0AAP9DTR4"/>
<reference evidence="3 4" key="1">
    <citation type="submission" date="2019-07" db="EMBL/GenBank/DDBJ databases">
        <title>Paenibacillus thiaminolyticus NRRL B-4156.</title>
        <authorList>
            <person name="Hehnly C."/>
            <person name="Zhang L."/>
        </authorList>
    </citation>
    <scope>NUCLEOTIDE SEQUENCE [LARGE SCALE GENOMIC DNA]</scope>
    <source>
        <strain evidence="3 4">NRRL B-4156</strain>
    </source>
</reference>
<evidence type="ECO:0000256" key="1">
    <source>
        <dbReference type="SAM" id="Phobius"/>
    </source>
</evidence>
<dbReference type="GeneID" id="76996538"/>
<dbReference type="RefSeq" id="WP_087444819.1">
    <property type="nucleotide sequence ID" value="NZ_CABMNB010000047.1"/>
</dbReference>
<proteinExistence type="predicted"/>
<dbReference type="Proteomes" id="UP001209276">
    <property type="component" value="Unassembled WGS sequence"/>
</dbReference>
<keyword evidence="1" id="KW-1133">Transmembrane helix</keyword>
<gene>
    <name evidence="3" type="ORF">FLT43_11235</name>
    <name evidence="2" type="ORF">M5W83_10635</name>
</gene>
<feature type="transmembrane region" description="Helical" evidence="1">
    <location>
        <begin position="7"/>
        <end position="26"/>
    </location>
</feature>
<protein>
    <submittedName>
        <fullName evidence="3">Uncharacterized protein</fullName>
    </submittedName>
</protein>
<evidence type="ECO:0000313" key="2">
    <source>
        <dbReference type="EMBL" id="MCY9607604.1"/>
    </source>
</evidence>
<reference evidence="2 5" key="2">
    <citation type="submission" date="2022-05" db="EMBL/GenBank/DDBJ databases">
        <title>Genome Sequencing of Bee-Associated Microbes.</title>
        <authorList>
            <person name="Dunlap C."/>
        </authorList>
    </citation>
    <scope>NUCLEOTIDE SEQUENCE [LARGE SCALE GENOMIC DNA]</scope>
    <source>
        <strain evidence="2 5">NRRL B-14613</strain>
    </source>
</reference>
<keyword evidence="5" id="KW-1185">Reference proteome</keyword>
<dbReference type="Proteomes" id="UP000315377">
    <property type="component" value="Chromosome"/>
</dbReference>
<accession>A0AAP9DTR4</accession>
<organism evidence="3 4">
    <name type="scientific">Paenibacillus thiaminolyticus</name>
    <name type="common">Bacillus thiaminolyticus</name>
    <dbReference type="NCBI Taxonomy" id="49283"/>
    <lineage>
        <taxon>Bacteria</taxon>
        <taxon>Bacillati</taxon>
        <taxon>Bacillota</taxon>
        <taxon>Bacilli</taxon>
        <taxon>Bacillales</taxon>
        <taxon>Paenibacillaceae</taxon>
        <taxon>Paenibacillus</taxon>
    </lineage>
</organism>
<evidence type="ECO:0000313" key="3">
    <source>
        <dbReference type="EMBL" id="QDM44007.1"/>
    </source>
</evidence>
<evidence type="ECO:0000313" key="5">
    <source>
        <dbReference type="Proteomes" id="UP001209276"/>
    </source>
</evidence>
<keyword evidence="1" id="KW-0812">Transmembrane</keyword>
<dbReference type="EMBL" id="CP041405">
    <property type="protein sequence ID" value="QDM44007.1"/>
    <property type="molecule type" value="Genomic_DNA"/>
</dbReference>